<comment type="caution">
    <text evidence="1">The sequence shown here is derived from an EMBL/GenBank/DDBJ whole genome shotgun (WGS) entry which is preliminary data.</text>
</comment>
<name>A0ABQ8J3P0_DERPT</name>
<organism evidence="1 2">
    <name type="scientific">Dermatophagoides pteronyssinus</name>
    <name type="common">European house dust mite</name>
    <dbReference type="NCBI Taxonomy" id="6956"/>
    <lineage>
        <taxon>Eukaryota</taxon>
        <taxon>Metazoa</taxon>
        <taxon>Ecdysozoa</taxon>
        <taxon>Arthropoda</taxon>
        <taxon>Chelicerata</taxon>
        <taxon>Arachnida</taxon>
        <taxon>Acari</taxon>
        <taxon>Acariformes</taxon>
        <taxon>Sarcoptiformes</taxon>
        <taxon>Astigmata</taxon>
        <taxon>Psoroptidia</taxon>
        <taxon>Analgoidea</taxon>
        <taxon>Pyroglyphidae</taxon>
        <taxon>Dermatophagoidinae</taxon>
        <taxon>Dermatophagoides</taxon>
    </lineage>
</organism>
<dbReference type="Proteomes" id="UP000887458">
    <property type="component" value="Unassembled WGS sequence"/>
</dbReference>
<accession>A0ABQ8J3P0</accession>
<reference evidence="1 2" key="2">
    <citation type="journal article" date="2022" name="Mol. Biol. Evol.">
        <title>Comparative Genomics Reveals Insights into the Divergent Evolution of Astigmatic Mites and Household Pest Adaptations.</title>
        <authorList>
            <person name="Xiong Q."/>
            <person name="Wan A.T."/>
            <person name="Liu X."/>
            <person name="Fung C.S."/>
            <person name="Xiao X."/>
            <person name="Malainual N."/>
            <person name="Hou J."/>
            <person name="Wang L."/>
            <person name="Wang M."/>
            <person name="Yang K.Y."/>
            <person name="Cui Y."/>
            <person name="Leung E.L."/>
            <person name="Nong W."/>
            <person name="Shin S.K."/>
            <person name="Au S.W."/>
            <person name="Jeong K.Y."/>
            <person name="Chew F.T."/>
            <person name="Hui J.H."/>
            <person name="Leung T.F."/>
            <person name="Tungtrongchitr A."/>
            <person name="Zhong N."/>
            <person name="Liu Z."/>
            <person name="Tsui S.K."/>
        </authorList>
    </citation>
    <scope>NUCLEOTIDE SEQUENCE [LARGE SCALE GENOMIC DNA]</scope>
    <source>
        <strain evidence="1">Derp</strain>
    </source>
</reference>
<proteinExistence type="predicted"/>
<reference evidence="1 2" key="1">
    <citation type="journal article" date="2018" name="J. Allergy Clin. Immunol.">
        <title>High-quality assembly of Dermatophagoides pteronyssinus genome and transcriptome reveals a wide range of novel allergens.</title>
        <authorList>
            <person name="Liu X.Y."/>
            <person name="Yang K.Y."/>
            <person name="Wang M.Q."/>
            <person name="Kwok J.S."/>
            <person name="Zeng X."/>
            <person name="Yang Z."/>
            <person name="Xiao X.J."/>
            <person name="Lau C.P."/>
            <person name="Li Y."/>
            <person name="Huang Z.M."/>
            <person name="Ba J.G."/>
            <person name="Yim A.K."/>
            <person name="Ouyang C.Y."/>
            <person name="Ngai S.M."/>
            <person name="Chan T.F."/>
            <person name="Leung E.L."/>
            <person name="Liu L."/>
            <person name="Liu Z.G."/>
            <person name="Tsui S.K."/>
        </authorList>
    </citation>
    <scope>NUCLEOTIDE SEQUENCE [LARGE SCALE GENOMIC DNA]</scope>
    <source>
        <strain evidence="1">Derp</strain>
    </source>
</reference>
<keyword evidence="2" id="KW-1185">Reference proteome</keyword>
<evidence type="ECO:0000313" key="2">
    <source>
        <dbReference type="Proteomes" id="UP000887458"/>
    </source>
</evidence>
<protein>
    <submittedName>
        <fullName evidence="1">Uncharacterized protein</fullName>
    </submittedName>
</protein>
<evidence type="ECO:0000313" key="1">
    <source>
        <dbReference type="EMBL" id="KAH9417178.1"/>
    </source>
</evidence>
<gene>
    <name evidence="1" type="ORF">DERP_012924</name>
</gene>
<sequence>MDFFSAFVTSGQLESFSSIDNNLQLVNPKIYLKNQKSKKSKIILDLNQIKTSKYLPQCQNVPRGRAFSVCHFVYE</sequence>
<dbReference type="EMBL" id="NJHN03000078">
    <property type="protein sequence ID" value="KAH9417178.1"/>
    <property type="molecule type" value="Genomic_DNA"/>
</dbReference>